<protein>
    <recommendedName>
        <fullName evidence="2">TraD/TraG TraM recognition site domain-containing protein</fullName>
    </recommendedName>
</protein>
<gene>
    <name evidence="1" type="ORF">LCGC14_2449300</name>
</gene>
<accession>A0A0F9BGY1</accession>
<sequence>PQTRSKVLAGGDDDYWFSLSYMFKDPHTGKMKVDQQKFQEFKEKRDSARRAATRMSEFFETPSMEQFVRGNDQFNPKEIAEQRKIVCFNLHGFSHDEMIFLGNLITNAIKTYYQNFAVMGGAELFVFIDEFHLFMSPVFGQMLVECGKYNISLNLSHHSHSQIKNQEVLDTAMECHTKIVFSSGYNEAFRMCKEYRRDIDDFMKLGKYEAMLQIGTDVCHIKTYPPPETEPYIPEKFWYYESQRIPLMDCVKDEPIDNLFGVE</sequence>
<dbReference type="Gene3D" id="3.40.50.300">
    <property type="entry name" value="P-loop containing nucleotide triphosphate hydrolases"/>
    <property type="match status" value="1"/>
</dbReference>
<feature type="non-terminal residue" evidence="1">
    <location>
        <position position="1"/>
    </location>
</feature>
<dbReference type="AlphaFoldDB" id="A0A0F9BGY1"/>
<comment type="caution">
    <text evidence="1">The sequence shown here is derived from an EMBL/GenBank/DDBJ whole genome shotgun (WGS) entry which is preliminary data.</text>
</comment>
<evidence type="ECO:0008006" key="2">
    <source>
        <dbReference type="Google" id="ProtNLM"/>
    </source>
</evidence>
<evidence type="ECO:0000313" key="1">
    <source>
        <dbReference type="EMBL" id="KKL21055.1"/>
    </source>
</evidence>
<dbReference type="InterPro" id="IPR027417">
    <property type="entry name" value="P-loop_NTPase"/>
</dbReference>
<organism evidence="1">
    <name type="scientific">marine sediment metagenome</name>
    <dbReference type="NCBI Taxonomy" id="412755"/>
    <lineage>
        <taxon>unclassified sequences</taxon>
        <taxon>metagenomes</taxon>
        <taxon>ecological metagenomes</taxon>
    </lineage>
</organism>
<name>A0A0F9BGY1_9ZZZZ</name>
<dbReference type="SUPFAM" id="SSF52540">
    <property type="entry name" value="P-loop containing nucleoside triphosphate hydrolases"/>
    <property type="match status" value="1"/>
</dbReference>
<reference evidence="1" key="1">
    <citation type="journal article" date="2015" name="Nature">
        <title>Complex archaea that bridge the gap between prokaryotes and eukaryotes.</title>
        <authorList>
            <person name="Spang A."/>
            <person name="Saw J.H."/>
            <person name="Jorgensen S.L."/>
            <person name="Zaremba-Niedzwiedzka K."/>
            <person name="Martijn J."/>
            <person name="Lind A.E."/>
            <person name="van Eijk R."/>
            <person name="Schleper C."/>
            <person name="Guy L."/>
            <person name="Ettema T.J."/>
        </authorList>
    </citation>
    <scope>NUCLEOTIDE SEQUENCE</scope>
</reference>
<proteinExistence type="predicted"/>
<dbReference type="EMBL" id="LAZR01037871">
    <property type="protein sequence ID" value="KKL21055.1"/>
    <property type="molecule type" value="Genomic_DNA"/>
</dbReference>